<dbReference type="OrthoDB" id="6400476at2"/>
<dbReference type="EMBL" id="VOLT01000004">
    <property type="protein sequence ID" value="TWX68541.1"/>
    <property type="molecule type" value="Genomic_DNA"/>
</dbReference>
<organism evidence="1 2">
    <name type="scientific">Colwellia demingiae</name>
    <dbReference type="NCBI Taxonomy" id="89401"/>
    <lineage>
        <taxon>Bacteria</taxon>
        <taxon>Pseudomonadati</taxon>
        <taxon>Pseudomonadota</taxon>
        <taxon>Gammaproteobacteria</taxon>
        <taxon>Alteromonadales</taxon>
        <taxon>Colwelliaceae</taxon>
        <taxon>Colwellia</taxon>
    </lineage>
</organism>
<evidence type="ECO:0000313" key="2">
    <source>
        <dbReference type="Proteomes" id="UP000321822"/>
    </source>
</evidence>
<gene>
    <name evidence="1" type="ORF">ESZ36_08585</name>
</gene>
<dbReference type="Proteomes" id="UP000321822">
    <property type="component" value="Unassembled WGS sequence"/>
</dbReference>
<name>A0A5C6QI63_9GAMM</name>
<accession>A0A5C6QI63</accession>
<proteinExistence type="predicted"/>
<evidence type="ECO:0000313" key="1">
    <source>
        <dbReference type="EMBL" id="TWX68541.1"/>
    </source>
</evidence>
<protein>
    <submittedName>
        <fullName evidence="1">Uncharacterized protein</fullName>
    </submittedName>
</protein>
<keyword evidence="2" id="KW-1185">Reference proteome</keyword>
<dbReference type="RefSeq" id="WP_146786375.1">
    <property type="nucleotide sequence ID" value="NZ_VOLT01000004.1"/>
</dbReference>
<reference evidence="1 2" key="1">
    <citation type="submission" date="2019-07" db="EMBL/GenBank/DDBJ databases">
        <title>Genomes of sea-ice associated Colwellia species.</title>
        <authorList>
            <person name="Bowman J.P."/>
        </authorList>
    </citation>
    <scope>NUCLEOTIDE SEQUENCE [LARGE SCALE GENOMIC DNA]</scope>
    <source>
        <strain evidence="1 2">ACAM 459</strain>
    </source>
</reference>
<sequence>MIINKLTLDELVQGHESDSDTWQLLLKDSDREEVWDEAVKKREQLNLFCLFAGQWPNLARTYKKIHSSIRKSNDSPEIKLFEVTHPSEPFQVALGNTESSTMDSDMLSLDIHWGEQQIIELEEVKSIKFSVDTCMSIHYSYGEHTGWITTDDSWDFHPSEGAVLLTFIDGIRNEHEEYYSITQNAKSISTIVLLPK</sequence>
<comment type="caution">
    <text evidence="1">The sequence shown here is derived from an EMBL/GenBank/DDBJ whole genome shotgun (WGS) entry which is preliminary data.</text>
</comment>
<dbReference type="AlphaFoldDB" id="A0A5C6QI63"/>